<comment type="caution">
    <text evidence="2">The sequence shown here is derived from an EMBL/GenBank/DDBJ whole genome shotgun (WGS) entry which is preliminary data.</text>
</comment>
<feature type="chain" id="PRO_5047158968" evidence="1">
    <location>
        <begin position="20"/>
        <end position="400"/>
    </location>
</feature>
<keyword evidence="3" id="KW-1185">Reference proteome</keyword>
<accession>A0ABN1RGC0</accession>
<evidence type="ECO:0000313" key="2">
    <source>
        <dbReference type="EMBL" id="GAA0956712.1"/>
    </source>
</evidence>
<name>A0ABN1RGC0_9ACTN</name>
<protein>
    <submittedName>
        <fullName evidence="2">Uncharacterized protein</fullName>
    </submittedName>
</protein>
<keyword evidence="1" id="KW-0732">Signal</keyword>
<reference evidence="2 3" key="1">
    <citation type="journal article" date="2019" name="Int. J. Syst. Evol. Microbiol.">
        <title>The Global Catalogue of Microorganisms (GCM) 10K type strain sequencing project: providing services to taxonomists for standard genome sequencing and annotation.</title>
        <authorList>
            <consortium name="The Broad Institute Genomics Platform"/>
            <consortium name="The Broad Institute Genome Sequencing Center for Infectious Disease"/>
            <person name="Wu L."/>
            <person name="Ma J."/>
        </authorList>
    </citation>
    <scope>NUCLEOTIDE SEQUENCE [LARGE SCALE GENOMIC DNA]</scope>
    <source>
        <strain evidence="2 3">JCM 10977</strain>
    </source>
</reference>
<sequence length="400" mass="41068">MVLVVALAGAGLAAQPAAAESPSSREVSAYAEALWYPADGGEHYLHTLAVRTSAGVSIGADGYAREPVTCADGSTTEAFTYFSGAGTGPMTVSGALDHAVVRTTLDLTYETLLGCPESVGQTVVAPDQAVLLVLDQVGAPLRERSAARIRIPGARNDSYIQRVDLHRAAGTLTIGSETRSTTSAGIERDLTVTHGSVEAAGVLTTPSFFADLAAVTRTRSTILQARGGLLEQATGDPAPGSVLSRYVDVTAETVDRTGTTVYALVVTDTVVRCADGALGVVTTERYGSATGTLTVGPQYRTAQATATVPLTLTTFNGCDDSSSTVELGAAPVRLDLMGTAAVMTAVDSRVFTSPPDVRGHERTVLTGRGSVQGTVGVGDLTVTPTFGGIGQRKFASQQVG</sequence>
<gene>
    <name evidence="2" type="ORF">GCM10009554_66570</name>
</gene>
<dbReference type="Proteomes" id="UP001500542">
    <property type="component" value="Unassembled WGS sequence"/>
</dbReference>
<evidence type="ECO:0000256" key="1">
    <source>
        <dbReference type="SAM" id="SignalP"/>
    </source>
</evidence>
<organism evidence="2 3">
    <name type="scientific">Kribbella koreensis</name>
    <dbReference type="NCBI Taxonomy" id="57909"/>
    <lineage>
        <taxon>Bacteria</taxon>
        <taxon>Bacillati</taxon>
        <taxon>Actinomycetota</taxon>
        <taxon>Actinomycetes</taxon>
        <taxon>Propionibacteriales</taxon>
        <taxon>Kribbellaceae</taxon>
        <taxon>Kribbella</taxon>
    </lineage>
</organism>
<dbReference type="EMBL" id="BAAAHK010000017">
    <property type="protein sequence ID" value="GAA0956712.1"/>
    <property type="molecule type" value="Genomic_DNA"/>
</dbReference>
<evidence type="ECO:0000313" key="3">
    <source>
        <dbReference type="Proteomes" id="UP001500542"/>
    </source>
</evidence>
<feature type="signal peptide" evidence="1">
    <location>
        <begin position="1"/>
        <end position="19"/>
    </location>
</feature>
<proteinExistence type="predicted"/>